<reference evidence="2 3" key="1">
    <citation type="submission" date="2016-03" db="EMBL/GenBank/DDBJ databases">
        <title>Pediococcus and Lactobacillus from brewery environment - whole genome sequencing and assembly.</title>
        <authorList>
            <person name="Behr J."/>
            <person name="Geissler A.J."/>
            <person name="Vogel R.F."/>
        </authorList>
    </citation>
    <scope>NUCLEOTIDE SEQUENCE [LARGE SCALE GENOMIC DNA]</scope>
    <source>
        <strain evidence="2 3">TMW 1.1995</strain>
    </source>
</reference>
<feature type="chain" id="PRO_5038420130" description="Lipocalin-like domain-containing protein" evidence="1">
    <location>
        <begin position="20"/>
        <end position="164"/>
    </location>
</feature>
<evidence type="ECO:0000313" key="3">
    <source>
        <dbReference type="Proteomes" id="UP000093267"/>
    </source>
</evidence>
<dbReference type="RefSeq" id="WP_054710925.1">
    <property type="nucleotide sequence ID" value="NZ_CP014912.1"/>
</dbReference>
<name>A0A1B2J208_9LACO</name>
<organism evidence="2 3">
    <name type="scientific">Secundilactobacillus paracollinoides</name>
    <dbReference type="NCBI Taxonomy" id="240427"/>
    <lineage>
        <taxon>Bacteria</taxon>
        <taxon>Bacillati</taxon>
        <taxon>Bacillota</taxon>
        <taxon>Bacilli</taxon>
        <taxon>Lactobacillales</taxon>
        <taxon>Lactobacillaceae</taxon>
        <taxon>Secundilactobacillus</taxon>
    </lineage>
</organism>
<accession>A0A1B2J208</accession>
<dbReference type="OrthoDB" id="2299908at2"/>
<dbReference type="KEGG" id="lpd:AYR62_03180"/>
<feature type="signal peptide" evidence="1">
    <location>
        <begin position="1"/>
        <end position="19"/>
    </location>
</feature>
<gene>
    <name evidence="2" type="ORF">AYR63_15095</name>
</gene>
<sequence>MYQLLRGTLIGVVSLGLFAVDTTTSVSASSHTSPTSLRGTWYHYFTKNDSTNGGPKFRETYTVTAHSQRVKYSGGLSFSSSLTGNKFIVSHSKAQLKLLGHGTHTLTGYYFGNTTTGDIEPNYSYHLKLAGKTRHVLMTPNQNGHLMIFTTYKPSKDYQLSYRN</sequence>
<dbReference type="Proteomes" id="UP000093267">
    <property type="component" value="Chromosome"/>
</dbReference>
<dbReference type="STRING" id="240427.AYR62_03180"/>
<evidence type="ECO:0000313" key="2">
    <source>
        <dbReference type="EMBL" id="ANZ68320.1"/>
    </source>
</evidence>
<keyword evidence="3" id="KW-1185">Reference proteome</keyword>
<proteinExistence type="predicted"/>
<evidence type="ECO:0000256" key="1">
    <source>
        <dbReference type="SAM" id="SignalP"/>
    </source>
</evidence>
<protein>
    <recommendedName>
        <fullName evidence="4">Lipocalin-like domain-containing protein</fullName>
    </recommendedName>
</protein>
<dbReference type="EMBL" id="CP014924">
    <property type="protein sequence ID" value="ANZ68320.1"/>
    <property type="molecule type" value="Genomic_DNA"/>
</dbReference>
<evidence type="ECO:0008006" key="4">
    <source>
        <dbReference type="Google" id="ProtNLM"/>
    </source>
</evidence>
<keyword evidence="1" id="KW-0732">Signal</keyword>
<dbReference type="AlphaFoldDB" id="A0A1B2J208"/>